<organism evidence="1 2">
    <name type="scientific">Rubroshorea leprosula</name>
    <dbReference type="NCBI Taxonomy" id="152421"/>
    <lineage>
        <taxon>Eukaryota</taxon>
        <taxon>Viridiplantae</taxon>
        <taxon>Streptophyta</taxon>
        <taxon>Embryophyta</taxon>
        <taxon>Tracheophyta</taxon>
        <taxon>Spermatophyta</taxon>
        <taxon>Magnoliopsida</taxon>
        <taxon>eudicotyledons</taxon>
        <taxon>Gunneridae</taxon>
        <taxon>Pentapetalae</taxon>
        <taxon>rosids</taxon>
        <taxon>malvids</taxon>
        <taxon>Malvales</taxon>
        <taxon>Dipterocarpaceae</taxon>
        <taxon>Rubroshorea</taxon>
    </lineage>
</organism>
<accession>A0AAV5MWP3</accession>
<keyword evidence="2" id="KW-1185">Reference proteome</keyword>
<reference evidence="1 2" key="1">
    <citation type="journal article" date="2021" name="Commun. Biol.">
        <title>The genome of Shorea leprosula (Dipterocarpaceae) highlights the ecological relevance of drought in aseasonal tropical rainforests.</title>
        <authorList>
            <person name="Ng K.K.S."/>
            <person name="Kobayashi M.J."/>
            <person name="Fawcett J.A."/>
            <person name="Hatakeyama M."/>
            <person name="Paape T."/>
            <person name="Ng C.H."/>
            <person name="Ang C.C."/>
            <person name="Tnah L.H."/>
            <person name="Lee C.T."/>
            <person name="Nishiyama T."/>
            <person name="Sese J."/>
            <person name="O'Brien M.J."/>
            <person name="Copetti D."/>
            <person name="Mohd Noor M.I."/>
            <person name="Ong R.C."/>
            <person name="Putra M."/>
            <person name="Sireger I.Z."/>
            <person name="Indrioko S."/>
            <person name="Kosugi Y."/>
            <person name="Izuno A."/>
            <person name="Isagi Y."/>
            <person name="Lee S.L."/>
            <person name="Shimizu K.K."/>
        </authorList>
    </citation>
    <scope>NUCLEOTIDE SEQUENCE [LARGE SCALE GENOMIC DNA]</scope>
    <source>
        <strain evidence="1">214</strain>
    </source>
</reference>
<dbReference type="PANTHER" id="PTHR33116:SF70">
    <property type="entry name" value="NON-LTR RETROELEMENT REVERSE TRANSCRIPTASE-LIKE PROTEIN"/>
    <property type="match status" value="1"/>
</dbReference>
<name>A0AAV5MWP3_9ROSI</name>
<dbReference type="EMBL" id="BPVZ01002851">
    <property type="protein sequence ID" value="GKV54037.1"/>
    <property type="molecule type" value="Genomic_DNA"/>
</dbReference>
<evidence type="ECO:0000313" key="2">
    <source>
        <dbReference type="Proteomes" id="UP001054252"/>
    </source>
</evidence>
<dbReference type="PANTHER" id="PTHR33116">
    <property type="entry name" value="REVERSE TRANSCRIPTASE ZINC-BINDING DOMAIN-CONTAINING PROTEIN-RELATED-RELATED"/>
    <property type="match status" value="1"/>
</dbReference>
<comment type="caution">
    <text evidence="1">The sequence shown here is derived from an EMBL/GenBank/DDBJ whole genome shotgun (WGS) entry which is preliminary data.</text>
</comment>
<sequence length="189" mass="20851">MERLSMLIEQKVQSGVWKGVKASRGGPFISHLKNADDLLLLGKATETQLEVMMDSLQLFCDASGQKVNKAKSPIFLSPNVPTARARQLSSTCQIPLATDMGKYLGIKLVQGRVTRSSFADIVEKVNKKFTGWKAKSLCRATLVQSLTSAIPQYKMQTMALPAAVCSEVDKMNRKFLWGDRAEQKKGLPC</sequence>
<evidence type="ECO:0000313" key="1">
    <source>
        <dbReference type="EMBL" id="GKV54037.1"/>
    </source>
</evidence>
<gene>
    <name evidence="1" type="ORF">SLEP1_g60547</name>
</gene>
<dbReference type="Proteomes" id="UP001054252">
    <property type="component" value="Unassembled WGS sequence"/>
</dbReference>
<protein>
    <recommendedName>
        <fullName evidence="3">Reverse transcriptase domain-containing protein</fullName>
    </recommendedName>
</protein>
<evidence type="ECO:0008006" key="3">
    <source>
        <dbReference type="Google" id="ProtNLM"/>
    </source>
</evidence>
<proteinExistence type="predicted"/>
<dbReference type="AlphaFoldDB" id="A0AAV5MWP3"/>